<gene>
    <name evidence="1" type="ORF">ZOSMA_389G00160</name>
</gene>
<organism evidence="1 2">
    <name type="scientific">Zostera marina</name>
    <name type="common">Eelgrass</name>
    <dbReference type="NCBI Taxonomy" id="29655"/>
    <lineage>
        <taxon>Eukaryota</taxon>
        <taxon>Viridiplantae</taxon>
        <taxon>Streptophyta</taxon>
        <taxon>Embryophyta</taxon>
        <taxon>Tracheophyta</taxon>
        <taxon>Spermatophyta</taxon>
        <taxon>Magnoliopsida</taxon>
        <taxon>Liliopsida</taxon>
        <taxon>Zosteraceae</taxon>
        <taxon>Zostera</taxon>
    </lineage>
</organism>
<comment type="caution">
    <text evidence="1">The sequence shown here is derived from an EMBL/GenBank/DDBJ whole genome shotgun (WGS) entry which is preliminary data.</text>
</comment>
<accession>A0A0K9P746</accession>
<evidence type="ECO:0000313" key="2">
    <source>
        <dbReference type="Proteomes" id="UP000036987"/>
    </source>
</evidence>
<name>A0A0K9P746_ZOSMR</name>
<reference evidence="2" key="1">
    <citation type="journal article" date="2016" name="Nature">
        <title>The genome of the seagrass Zostera marina reveals angiosperm adaptation to the sea.</title>
        <authorList>
            <person name="Olsen J.L."/>
            <person name="Rouze P."/>
            <person name="Verhelst B."/>
            <person name="Lin Y.-C."/>
            <person name="Bayer T."/>
            <person name="Collen J."/>
            <person name="Dattolo E."/>
            <person name="De Paoli E."/>
            <person name="Dittami S."/>
            <person name="Maumus F."/>
            <person name="Michel G."/>
            <person name="Kersting A."/>
            <person name="Lauritano C."/>
            <person name="Lohaus R."/>
            <person name="Toepel M."/>
            <person name="Tonon T."/>
            <person name="Vanneste K."/>
            <person name="Amirebrahimi M."/>
            <person name="Brakel J."/>
            <person name="Bostroem C."/>
            <person name="Chovatia M."/>
            <person name="Grimwood J."/>
            <person name="Jenkins J.W."/>
            <person name="Jueterbock A."/>
            <person name="Mraz A."/>
            <person name="Stam W.T."/>
            <person name="Tice H."/>
            <person name="Bornberg-Bauer E."/>
            <person name="Green P.J."/>
            <person name="Pearson G.A."/>
            <person name="Procaccini G."/>
            <person name="Duarte C.M."/>
            <person name="Schmutz J."/>
            <person name="Reusch T.B.H."/>
            <person name="Van de Peer Y."/>
        </authorList>
    </citation>
    <scope>NUCLEOTIDE SEQUENCE [LARGE SCALE GENOMIC DNA]</scope>
    <source>
        <strain evidence="2">cv. Finnish</strain>
    </source>
</reference>
<sequence length="174" mass="20519">MYDHVNVLIEHWVKHESEHGRFVATNNVSLSEDYYYKVVQTMDVEKAWLEVARARVACTGDLNHEVESMTKQIREMNVIVKTVTSERDQLRVKRDAYWTDGDTCRTERDVAQARITSSMAAFKERAMQSRAKRKIGLLGHFISRMKFERKLVNLSHPEFEKEIVPVSMKQWKDW</sequence>
<dbReference type="AlphaFoldDB" id="A0A0K9P746"/>
<evidence type="ECO:0000313" key="1">
    <source>
        <dbReference type="EMBL" id="KMZ64042.1"/>
    </source>
</evidence>
<proteinExistence type="predicted"/>
<dbReference type="Proteomes" id="UP000036987">
    <property type="component" value="Unassembled WGS sequence"/>
</dbReference>
<dbReference type="EMBL" id="LFYR01001192">
    <property type="protein sequence ID" value="KMZ64042.1"/>
    <property type="molecule type" value="Genomic_DNA"/>
</dbReference>
<protein>
    <submittedName>
        <fullName evidence="1">Uncharacterized protein</fullName>
    </submittedName>
</protein>
<keyword evidence="2" id="KW-1185">Reference proteome</keyword>